<dbReference type="SUPFAM" id="SSF103025">
    <property type="entry name" value="Folate-binding domain"/>
    <property type="match status" value="1"/>
</dbReference>
<dbReference type="SUPFAM" id="SSF101790">
    <property type="entry name" value="Aminomethyltransferase beta-barrel domain"/>
    <property type="match status" value="1"/>
</dbReference>
<sequence>MEDLQKTPLYPLYQEYGAKTIDFGGWALPVQFSGIKKEHEVTRTKAGLFDVSHMGEIIVSGPQSEAFLQKMLTNDLSKLTVNRAQYTIMCYEDGGTVDDLLVYKRAEDEYLLVVNAANTTKDFEWLQKHAANNVQIKNASDEFVQLAIQGPKAEQILQKLTRTDLSQIKFFRFQDDVQFDGINTKALVSRTGYTGEDGFEIYLDQSEGPILWKQILQAGEDEGIEPVGLGARDTLRFEANLALYGQELSKDITPIEAGLGFAVKTQKDATFIGKETLKQQKEAGPERKLVGIEMVDKGIPRHGYEVFKGETKIGEVTSGTQSPTLKKNVGLVLIHPAHSQEGEEIEVQVRKRRLKAKVVPTPFYKRK</sequence>
<dbReference type="Proteomes" id="UP000199095">
    <property type="component" value="Unassembled WGS sequence"/>
</dbReference>
<dbReference type="EMBL" id="FOHJ01000006">
    <property type="protein sequence ID" value="SET61804.1"/>
    <property type="molecule type" value="Genomic_DNA"/>
</dbReference>
<dbReference type="EC" id="2.1.2.10" evidence="2 7"/>
<dbReference type="PANTHER" id="PTHR43757:SF2">
    <property type="entry name" value="AMINOMETHYLTRANSFERASE, MITOCHONDRIAL"/>
    <property type="match status" value="1"/>
</dbReference>
<gene>
    <name evidence="7" type="primary">gcvT</name>
    <name evidence="11" type="ORF">SAMN05421676_10688</name>
</gene>
<dbReference type="FunFam" id="3.30.70.1400:FF:000001">
    <property type="entry name" value="Aminomethyltransferase"/>
    <property type="match status" value="1"/>
</dbReference>
<dbReference type="HAMAP" id="MF_00259">
    <property type="entry name" value="GcvT"/>
    <property type="match status" value="1"/>
</dbReference>
<keyword evidence="12" id="KW-1185">Reference proteome</keyword>
<dbReference type="GO" id="GO:0032259">
    <property type="term" value="P:methylation"/>
    <property type="evidence" value="ECO:0007669"/>
    <property type="project" value="UniProtKB-KW"/>
</dbReference>
<dbReference type="InterPro" id="IPR028896">
    <property type="entry name" value="GcvT/YgfZ/DmdA"/>
</dbReference>
<dbReference type="Gene3D" id="3.30.70.1400">
    <property type="entry name" value="Aminomethyltransferase beta-barrel domains"/>
    <property type="match status" value="1"/>
</dbReference>
<proteinExistence type="inferred from homology"/>
<comment type="catalytic activity">
    <reaction evidence="6 7">
        <text>N(6)-[(R)-S(8)-aminomethyldihydrolipoyl]-L-lysyl-[protein] + (6S)-5,6,7,8-tetrahydrofolate = N(6)-[(R)-dihydrolipoyl]-L-lysyl-[protein] + (6R)-5,10-methylene-5,6,7,8-tetrahydrofolate + NH4(+)</text>
        <dbReference type="Rhea" id="RHEA:16945"/>
        <dbReference type="Rhea" id="RHEA-COMP:10475"/>
        <dbReference type="Rhea" id="RHEA-COMP:10492"/>
        <dbReference type="ChEBI" id="CHEBI:15636"/>
        <dbReference type="ChEBI" id="CHEBI:28938"/>
        <dbReference type="ChEBI" id="CHEBI:57453"/>
        <dbReference type="ChEBI" id="CHEBI:83100"/>
        <dbReference type="ChEBI" id="CHEBI:83143"/>
        <dbReference type="EC" id="2.1.2.10"/>
    </reaction>
</comment>
<dbReference type="PIRSF" id="PIRSF006487">
    <property type="entry name" value="GcvT"/>
    <property type="match status" value="1"/>
</dbReference>
<comment type="subunit">
    <text evidence="7">The glycine cleavage system is composed of four proteins: P, T, L and H.</text>
</comment>
<dbReference type="FunFam" id="2.40.30.110:FF:000003">
    <property type="entry name" value="Aminomethyltransferase"/>
    <property type="match status" value="1"/>
</dbReference>
<evidence type="ECO:0000256" key="1">
    <source>
        <dbReference type="ARBA" id="ARBA00008609"/>
    </source>
</evidence>
<keyword evidence="4 7" id="KW-0808">Transferase</keyword>
<dbReference type="InterPro" id="IPR022903">
    <property type="entry name" value="GcvT_bac"/>
</dbReference>
<organism evidence="11 12">
    <name type="scientific">Salinibacillus kushneri</name>
    <dbReference type="NCBI Taxonomy" id="237682"/>
    <lineage>
        <taxon>Bacteria</taxon>
        <taxon>Bacillati</taxon>
        <taxon>Bacillota</taxon>
        <taxon>Bacilli</taxon>
        <taxon>Bacillales</taxon>
        <taxon>Bacillaceae</taxon>
        <taxon>Salinibacillus</taxon>
    </lineage>
</organism>
<evidence type="ECO:0000256" key="3">
    <source>
        <dbReference type="ARBA" id="ARBA00022576"/>
    </source>
</evidence>
<evidence type="ECO:0000256" key="5">
    <source>
        <dbReference type="ARBA" id="ARBA00031395"/>
    </source>
</evidence>
<dbReference type="GO" id="GO:0008483">
    <property type="term" value="F:transaminase activity"/>
    <property type="evidence" value="ECO:0007669"/>
    <property type="project" value="UniProtKB-KW"/>
</dbReference>
<dbReference type="PANTHER" id="PTHR43757">
    <property type="entry name" value="AMINOMETHYLTRANSFERASE"/>
    <property type="match status" value="1"/>
</dbReference>
<accession>A0A1I0FTG3</accession>
<dbReference type="GO" id="GO:0019464">
    <property type="term" value="P:glycine decarboxylation via glycine cleavage system"/>
    <property type="evidence" value="ECO:0007669"/>
    <property type="project" value="UniProtKB-UniRule"/>
</dbReference>
<keyword evidence="11" id="KW-0489">Methyltransferase</keyword>
<evidence type="ECO:0000256" key="8">
    <source>
        <dbReference type="PIRSR" id="PIRSR006487-1"/>
    </source>
</evidence>
<dbReference type="Gene3D" id="4.10.1250.10">
    <property type="entry name" value="Aminomethyltransferase fragment"/>
    <property type="match status" value="1"/>
</dbReference>
<keyword evidence="3 7" id="KW-0032">Aminotransferase</keyword>
<comment type="similarity">
    <text evidence="1 7">Belongs to the GcvT family.</text>
</comment>
<dbReference type="Gene3D" id="2.40.30.110">
    <property type="entry name" value="Aminomethyltransferase beta-barrel domains"/>
    <property type="match status" value="1"/>
</dbReference>
<feature type="domain" description="Aminomethyltransferase C-terminal" evidence="10">
    <location>
        <begin position="287"/>
        <end position="365"/>
    </location>
</feature>
<evidence type="ECO:0000259" key="10">
    <source>
        <dbReference type="Pfam" id="PF08669"/>
    </source>
</evidence>
<evidence type="ECO:0000256" key="7">
    <source>
        <dbReference type="HAMAP-Rule" id="MF_00259"/>
    </source>
</evidence>
<dbReference type="GO" id="GO:0005829">
    <property type="term" value="C:cytosol"/>
    <property type="evidence" value="ECO:0007669"/>
    <property type="project" value="TreeGrafter"/>
</dbReference>
<dbReference type="InterPro" id="IPR006223">
    <property type="entry name" value="GcvT"/>
</dbReference>
<dbReference type="Pfam" id="PF01571">
    <property type="entry name" value="GCV_T"/>
    <property type="match status" value="1"/>
</dbReference>
<dbReference type="FunFam" id="4.10.1250.10:FF:000001">
    <property type="entry name" value="Aminomethyltransferase"/>
    <property type="match status" value="1"/>
</dbReference>
<dbReference type="GO" id="GO:0005960">
    <property type="term" value="C:glycine cleavage complex"/>
    <property type="evidence" value="ECO:0007669"/>
    <property type="project" value="InterPro"/>
</dbReference>
<evidence type="ECO:0000259" key="9">
    <source>
        <dbReference type="Pfam" id="PF01571"/>
    </source>
</evidence>
<dbReference type="OrthoDB" id="9774591at2"/>
<dbReference type="NCBIfam" id="TIGR00528">
    <property type="entry name" value="gcvT"/>
    <property type="match status" value="1"/>
</dbReference>
<dbReference type="InterPro" id="IPR006222">
    <property type="entry name" value="GCVT_N"/>
</dbReference>
<protein>
    <recommendedName>
        <fullName evidence="2 7">Aminomethyltransferase</fullName>
        <ecNumber evidence="2 7">2.1.2.10</ecNumber>
    </recommendedName>
    <alternativeName>
        <fullName evidence="5 7">Glycine cleavage system T protein</fullName>
    </alternativeName>
</protein>
<dbReference type="Pfam" id="PF08669">
    <property type="entry name" value="GCV_T_C"/>
    <property type="match status" value="1"/>
</dbReference>
<evidence type="ECO:0000313" key="12">
    <source>
        <dbReference type="Proteomes" id="UP000199095"/>
    </source>
</evidence>
<feature type="domain" description="GCVT N-terminal" evidence="9">
    <location>
        <begin position="9"/>
        <end position="267"/>
    </location>
</feature>
<comment type="function">
    <text evidence="7">The glycine cleavage system catalyzes the degradation of glycine.</text>
</comment>
<dbReference type="GO" id="GO:0008168">
    <property type="term" value="F:methyltransferase activity"/>
    <property type="evidence" value="ECO:0007669"/>
    <property type="project" value="UniProtKB-KW"/>
</dbReference>
<dbReference type="Gene3D" id="3.30.1360.120">
    <property type="entry name" value="Probable tRNA modification gtpase trme, domain 1"/>
    <property type="match status" value="1"/>
</dbReference>
<reference evidence="12" key="1">
    <citation type="submission" date="2016-10" db="EMBL/GenBank/DDBJ databases">
        <authorList>
            <person name="Varghese N."/>
            <person name="Submissions S."/>
        </authorList>
    </citation>
    <scope>NUCLEOTIDE SEQUENCE [LARGE SCALE GENOMIC DNA]</scope>
    <source>
        <strain evidence="12">CGMCC 1.3566</strain>
    </source>
</reference>
<dbReference type="InterPro" id="IPR029043">
    <property type="entry name" value="GcvT/YgfZ_C"/>
</dbReference>
<evidence type="ECO:0000256" key="6">
    <source>
        <dbReference type="ARBA" id="ARBA00047665"/>
    </source>
</evidence>
<dbReference type="STRING" id="237682.SAMN05421676_10688"/>
<dbReference type="GO" id="GO:0004047">
    <property type="term" value="F:aminomethyltransferase activity"/>
    <property type="evidence" value="ECO:0007669"/>
    <property type="project" value="UniProtKB-UniRule"/>
</dbReference>
<evidence type="ECO:0000313" key="11">
    <source>
        <dbReference type="EMBL" id="SET61804.1"/>
    </source>
</evidence>
<feature type="binding site" evidence="8">
    <location>
        <position position="200"/>
    </location>
    <ligand>
        <name>substrate</name>
    </ligand>
</feature>
<dbReference type="RefSeq" id="WP_093134978.1">
    <property type="nucleotide sequence ID" value="NZ_FOHJ01000006.1"/>
</dbReference>
<evidence type="ECO:0000256" key="4">
    <source>
        <dbReference type="ARBA" id="ARBA00022679"/>
    </source>
</evidence>
<dbReference type="NCBIfam" id="NF001567">
    <property type="entry name" value="PRK00389.1"/>
    <property type="match status" value="1"/>
</dbReference>
<dbReference type="InterPro" id="IPR027266">
    <property type="entry name" value="TrmE/GcvT-like"/>
</dbReference>
<dbReference type="InterPro" id="IPR013977">
    <property type="entry name" value="GcvT_C"/>
</dbReference>
<evidence type="ECO:0000256" key="2">
    <source>
        <dbReference type="ARBA" id="ARBA00012616"/>
    </source>
</evidence>
<dbReference type="AlphaFoldDB" id="A0A1I0FTG3"/>
<name>A0A1I0FTG3_9BACI</name>